<evidence type="ECO:0000256" key="1">
    <source>
        <dbReference type="SAM" id="MobiDB-lite"/>
    </source>
</evidence>
<dbReference type="InterPro" id="IPR042097">
    <property type="entry name" value="Aminopeptidase_N-like_N_sf"/>
</dbReference>
<feature type="region of interest" description="Disordered" evidence="1">
    <location>
        <begin position="235"/>
        <end position="256"/>
    </location>
</feature>
<sequence length="256" mass="27828">MRNLPGVVTIGPTSKGSVQKIISTAGWGLFLSCVLACGHATAQPRFVFDDTPASLPKSVVPSRTQLTLTLDPAMPTFAGEATIHIRVREPVDAIVLNARELQLQGAAVLKDRRATARELRVAGTSSVRESWALRPVDGKQIQPGEHTLHMRYTGKVNSTGEGLFAVTYRSGENTERMLATQLEAVHARRLLPTFDAPLFRQVFQLDVLAPPGQEVFSNTPRTAQRAEGPMVRHSFAPHAADGELPPRRGRGASRLD</sequence>
<dbReference type="PROSITE" id="PS51257">
    <property type="entry name" value="PROKAR_LIPOPROTEIN"/>
    <property type="match status" value="1"/>
</dbReference>
<dbReference type="GO" id="GO:0005615">
    <property type="term" value="C:extracellular space"/>
    <property type="evidence" value="ECO:0007669"/>
    <property type="project" value="TreeGrafter"/>
</dbReference>
<dbReference type="PANTHER" id="PTHR11533">
    <property type="entry name" value="PROTEASE M1 ZINC METALLOPROTEASE"/>
    <property type="match status" value="1"/>
</dbReference>
<dbReference type="RefSeq" id="WP_196988247.1">
    <property type="nucleotide sequence ID" value="NZ_JADWYS010000001.1"/>
</dbReference>
<dbReference type="Proteomes" id="UP000651050">
    <property type="component" value="Unassembled WGS sequence"/>
</dbReference>
<dbReference type="GO" id="GO:0016020">
    <property type="term" value="C:membrane"/>
    <property type="evidence" value="ECO:0007669"/>
    <property type="project" value="TreeGrafter"/>
</dbReference>
<gene>
    <name evidence="3" type="ORF">I5803_20950</name>
</gene>
<dbReference type="GO" id="GO:0070006">
    <property type="term" value="F:metalloaminopeptidase activity"/>
    <property type="evidence" value="ECO:0007669"/>
    <property type="project" value="TreeGrafter"/>
</dbReference>
<comment type="caution">
    <text evidence="3">The sequence shown here is derived from an EMBL/GenBank/DDBJ whole genome shotgun (WGS) entry which is preliminary data.</text>
</comment>
<feature type="compositionally biased region" description="Basic residues" evidence="1">
    <location>
        <begin position="247"/>
        <end position="256"/>
    </location>
</feature>
<dbReference type="GO" id="GO:0005737">
    <property type="term" value="C:cytoplasm"/>
    <property type="evidence" value="ECO:0007669"/>
    <property type="project" value="TreeGrafter"/>
</dbReference>
<dbReference type="SUPFAM" id="SSF63737">
    <property type="entry name" value="Leukotriene A4 hydrolase N-terminal domain"/>
    <property type="match status" value="1"/>
</dbReference>
<protein>
    <recommendedName>
        <fullName evidence="2">Aminopeptidase N-like N-terminal domain-containing protein</fullName>
    </recommendedName>
</protein>
<evidence type="ECO:0000313" key="3">
    <source>
        <dbReference type="EMBL" id="MBG9390512.1"/>
    </source>
</evidence>
<keyword evidence="4" id="KW-1185">Reference proteome</keyword>
<evidence type="ECO:0000259" key="2">
    <source>
        <dbReference type="Pfam" id="PF17900"/>
    </source>
</evidence>
<dbReference type="GO" id="GO:0043171">
    <property type="term" value="P:peptide catabolic process"/>
    <property type="evidence" value="ECO:0007669"/>
    <property type="project" value="TreeGrafter"/>
</dbReference>
<dbReference type="GO" id="GO:0008270">
    <property type="term" value="F:zinc ion binding"/>
    <property type="evidence" value="ECO:0007669"/>
    <property type="project" value="TreeGrafter"/>
</dbReference>
<dbReference type="EMBL" id="JADWYS010000001">
    <property type="protein sequence ID" value="MBG9390512.1"/>
    <property type="molecule type" value="Genomic_DNA"/>
</dbReference>
<proteinExistence type="predicted"/>
<dbReference type="InterPro" id="IPR045357">
    <property type="entry name" value="Aminopeptidase_N-like_N"/>
</dbReference>
<dbReference type="AlphaFoldDB" id="A0A931MIY3"/>
<dbReference type="InterPro" id="IPR050344">
    <property type="entry name" value="Peptidase_M1_aminopeptidases"/>
</dbReference>
<name>A0A931MIY3_9BURK</name>
<dbReference type="Pfam" id="PF17900">
    <property type="entry name" value="Peptidase_M1_N"/>
    <property type="match status" value="1"/>
</dbReference>
<reference evidence="3" key="1">
    <citation type="submission" date="2020-11" db="EMBL/GenBank/DDBJ databases">
        <title>Bacterial whole genome sequence for Caenimonas sp. DR4.4.</title>
        <authorList>
            <person name="Le V."/>
            <person name="Ko S.-R."/>
            <person name="Ahn C.-Y."/>
            <person name="Oh H.-M."/>
        </authorList>
    </citation>
    <scope>NUCLEOTIDE SEQUENCE</scope>
    <source>
        <strain evidence="3">DR4.4</strain>
    </source>
</reference>
<dbReference type="GO" id="GO:0042277">
    <property type="term" value="F:peptide binding"/>
    <property type="evidence" value="ECO:0007669"/>
    <property type="project" value="TreeGrafter"/>
</dbReference>
<dbReference type="PANTHER" id="PTHR11533:SF174">
    <property type="entry name" value="PUROMYCIN-SENSITIVE AMINOPEPTIDASE-RELATED"/>
    <property type="match status" value="1"/>
</dbReference>
<accession>A0A931MIY3</accession>
<feature type="domain" description="Aminopeptidase N-like N-terminal" evidence="2">
    <location>
        <begin position="61"/>
        <end position="228"/>
    </location>
</feature>
<dbReference type="Gene3D" id="2.60.40.1730">
    <property type="entry name" value="tricorn interacting facor f3 domain"/>
    <property type="match status" value="1"/>
</dbReference>
<evidence type="ECO:0000313" key="4">
    <source>
        <dbReference type="Proteomes" id="UP000651050"/>
    </source>
</evidence>
<organism evidence="3 4">
    <name type="scientific">Caenimonas aquaedulcis</name>
    <dbReference type="NCBI Taxonomy" id="2793270"/>
    <lineage>
        <taxon>Bacteria</taxon>
        <taxon>Pseudomonadati</taxon>
        <taxon>Pseudomonadota</taxon>
        <taxon>Betaproteobacteria</taxon>
        <taxon>Burkholderiales</taxon>
        <taxon>Comamonadaceae</taxon>
        <taxon>Caenimonas</taxon>
    </lineage>
</organism>